<dbReference type="GO" id="GO:0005737">
    <property type="term" value="C:cytoplasm"/>
    <property type="evidence" value="ECO:0007669"/>
    <property type="project" value="UniProtKB-SubCell"/>
</dbReference>
<evidence type="ECO:0000256" key="10">
    <source>
        <dbReference type="ARBA" id="ARBA00023163"/>
    </source>
</evidence>
<organism evidence="13 14">
    <name type="scientific">Sinosporangium siamense</name>
    <dbReference type="NCBI Taxonomy" id="1367973"/>
    <lineage>
        <taxon>Bacteria</taxon>
        <taxon>Bacillati</taxon>
        <taxon>Actinomycetota</taxon>
        <taxon>Actinomycetes</taxon>
        <taxon>Streptosporangiales</taxon>
        <taxon>Streptosporangiaceae</taxon>
        <taxon>Sinosporangium</taxon>
    </lineage>
</organism>
<keyword evidence="14" id="KW-1185">Reference proteome</keyword>
<accession>A0A919RPV8</accession>
<dbReference type="InterPro" id="IPR003482">
    <property type="entry name" value="Whib"/>
</dbReference>
<name>A0A919RPV8_9ACTN</name>
<evidence type="ECO:0000256" key="9">
    <source>
        <dbReference type="ARBA" id="ARBA00023157"/>
    </source>
</evidence>
<evidence type="ECO:0000313" key="14">
    <source>
        <dbReference type="Proteomes" id="UP000606172"/>
    </source>
</evidence>
<keyword evidence="8 11" id="KW-0238">DNA-binding</keyword>
<evidence type="ECO:0000256" key="2">
    <source>
        <dbReference type="ARBA" id="ARBA00006597"/>
    </source>
</evidence>
<sequence>MNAEVQVHSSSVRDTFWMRQAACRDVDPEIFFPIGSAPSRTQLALARHVCSRCPVTEMCLNYALDTGQSAGVWAGTTEQERRALRETVP</sequence>
<evidence type="ECO:0000313" key="13">
    <source>
        <dbReference type="EMBL" id="GII96464.1"/>
    </source>
</evidence>
<dbReference type="Proteomes" id="UP000606172">
    <property type="component" value="Unassembled WGS sequence"/>
</dbReference>
<comment type="PTM">
    <text evidence="11">Upon Fe-S cluster removal intramolecular disulfide bonds are formed.</text>
</comment>
<keyword evidence="10 11" id="KW-0804">Transcription</keyword>
<feature type="binding site" evidence="11">
    <location>
        <position position="53"/>
    </location>
    <ligand>
        <name>[4Fe-4S] cluster</name>
        <dbReference type="ChEBI" id="CHEBI:49883"/>
    </ligand>
</feature>
<evidence type="ECO:0000256" key="8">
    <source>
        <dbReference type="ARBA" id="ARBA00023125"/>
    </source>
</evidence>
<dbReference type="AlphaFoldDB" id="A0A919RPV8"/>
<comment type="caution">
    <text evidence="13">The sequence shown here is derived from an EMBL/GenBank/DDBJ whole genome shotgun (WGS) entry which is preliminary data.</text>
</comment>
<feature type="binding site" evidence="11">
    <location>
        <position position="59"/>
    </location>
    <ligand>
        <name>[4Fe-4S] cluster</name>
        <dbReference type="ChEBI" id="CHEBI:49883"/>
    </ligand>
</feature>
<protein>
    <recommendedName>
        <fullName evidence="11">Transcriptional regulator WhiB</fullName>
    </recommendedName>
</protein>
<keyword evidence="11" id="KW-0963">Cytoplasm</keyword>
<proteinExistence type="inferred from homology"/>
<gene>
    <name evidence="13" type="primary">whiB_4</name>
    <name evidence="11" type="synonym">whiB</name>
    <name evidence="13" type="ORF">Ssi02_66950</name>
</gene>
<evidence type="ECO:0000256" key="5">
    <source>
        <dbReference type="ARBA" id="ARBA00023004"/>
    </source>
</evidence>
<dbReference type="Pfam" id="PF02467">
    <property type="entry name" value="Whib"/>
    <property type="match status" value="1"/>
</dbReference>
<keyword evidence="9 11" id="KW-1015">Disulfide bond</keyword>
<dbReference type="PROSITE" id="PS51674">
    <property type="entry name" value="4FE4S_WBL"/>
    <property type="match status" value="1"/>
</dbReference>
<dbReference type="GO" id="GO:0051539">
    <property type="term" value="F:4 iron, 4 sulfur cluster binding"/>
    <property type="evidence" value="ECO:0007669"/>
    <property type="project" value="UniProtKB-UniRule"/>
</dbReference>
<dbReference type="GO" id="GO:0035731">
    <property type="term" value="F:dinitrosyl-iron complex binding"/>
    <property type="evidence" value="ECO:0007669"/>
    <property type="project" value="UniProtKB-UniRule"/>
</dbReference>
<dbReference type="EMBL" id="BOOW01000045">
    <property type="protein sequence ID" value="GII96464.1"/>
    <property type="molecule type" value="Genomic_DNA"/>
</dbReference>
<keyword evidence="4 11" id="KW-0479">Metal-binding</keyword>
<evidence type="ECO:0000256" key="11">
    <source>
        <dbReference type="HAMAP-Rule" id="MF_01479"/>
    </source>
</evidence>
<evidence type="ECO:0000259" key="12">
    <source>
        <dbReference type="PROSITE" id="PS51674"/>
    </source>
</evidence>
<comment type="function">
    <text evidence="11">Acts as a transcriptional regulator. Probably redox-responsive. The apo- but not holo-form probably binds DNA.</text>
</comment>
<comment type="PTM">
    <text evidence="11">The Fe-S cluster can be nitrosylated by nitric oxide (NO).</text>
</comment>
<keyword evidence="7 11" id="KW-0805">Transcription regulation</keyword>
<evidence type="ECO:0000256" key="7">
    <source>
        <dbReference type="ARBA" id="ARBA00023015"/>
    </source>
</evidence>
<keyword evidence="3 11" id="KW-0004">4Fe-4S</keyword>
<comment type="subcellular location">
    <subcellularLocation>
        <location evidence="1 11">Cytoplasm</location>
    </subcellularLocation>
</comment>
<dbReference type="GO" id="GO:0046872">
    <property type="term" value="F:metal ion binding"/>
    <property type="evidence" value="ECO:0007669"/>
    <property type="project" value="UniProtKB-KW"/>
</dbReference>
<dbReference type="PANTHER" id="PTHR38839">
    <property type="entry name" value="TRANSCRIPTIONAL REGULATOR WHID-RELATED"/>
    <property type="match status" value="1"/>
</dbReference>
<dbReference type="GO" id="GO:0045892">
    <property type="term" value="P:negative regulation of DNA-templated transcription"/>
    <property type="evidence" value="ECO:0007669"/>
    <property type="project" value="TreeGrafter"/>
</dbReference>
<evidence type="ECO:0000256" key="3">
    <source>
        <dbReference type="ARBA" id="ARBA00022485"/>
    </source>
</evidence>
<feature type="binding site" evidence="11">
    <location>
        <position position="50"/>
    </location>
    <ligand>
        <name>[4Fe-4S] cluster</name>
        <dbReference type="ChEBI" id="CHEBI:49883"/>
    </ligand>
</feature>
<evidence type="ECO:0000256" key="1">
    <source>
        <dbReference type="ARBA" id="ARBA00004496"/>
    </source>
</evidence>
<comment type="cofactor">
    <cofactor evidence="11">
        <name>[4Fe-4S] cluster</name>
        <dbReference type="ChEBI" id="CHEBI:49883"/>
    </cofactor>
    <text evidence="11">Binds 1 [4Fe-4S] cluster per subunit. Following nitrosylation of the [4Fe-4S] cluster binds 1 [4Fe-8(NO)] cluster per subunit.</text>
</comment>
<dbReference type="HAMAP" id="MF_01479">
    <property type="entry name" value="WhiB"/>
    <property type="match status" value="1"/>
</dbReference>
<evidence type="ECO:0000256" key="6">
    <source>
        <dbReference type="ARBA" id="ARBA00023014"/>
    </source>
</evidence>
<feature type="binding site" evidence="11">
    <location>
        <position position="23"/>
    </location>
    <ligand>
        <name>[4Fe-4S] cluster</name>
        <dbReference type="ChEBI" id="CHEBI:49883"/>
    </ligand>
</feature>
<feature type="domain" description="4Fe-4S Wbl-type" evidence="12">
    <location>
        <begin position="22"/>
        <end position="83"/>
    </location>
</feature>
<dbReference type="GO" id="GO:0045454">
    <property type="term" value="P:cell redox homeostasis"/>
    <property type="evidence" value="ECO:0007669"/>
    <property type="project" value="TreeGrafter"/>
</dbReference>
<dbReference type="InterPro" id="IPR034768">
    <property type="entry name" value="4FE4S_WBL"/>
</dbReference>
<dbReference type="GO" id="GO:0003677">
    <property type="term" value="F:DNA binding"/>
    <property type="evidence" value="ECO:0007669"/>
    <property type="project" value="UniProtKB-UniRule"/>
</dbReference>
<comment type="similarity">
    <text evidence="2 11">Belongs to the WhiB family.</text>
</comment>
<dbReference type="GO" id="GO:0047134">
    <property type="term" value="F:protein-disulfide reductase [NAD(P)H] activity"/>
    <property type="evidence" value="ECO:0007669"/>
    <property type="project" value="TreeGrafter"/>
</dbReference>
<dbReference type="PANTHER" id="PTHR38839:SF6">
    <property type="entry name" value="TRANSCRIPTIONAL REGULATOR WHIB1"/>
    <property type="match status" value="1"/>
</dbReference>
<evidence type="ECO:0000256" key="4">
    <source>
        <dbReference type="ARBA" id="ARBA00022723"/>
    </source>
</evidence>
<keyword evidence="5 11" id="KW-0408">Iron</keyword>
<reference evidence="13" key="1">
    <citation type="submission" date="2021-01" db="EMBL/GenBank/DDBJ databases">
        <title>Whole genome shotgun sequence of Sinosporangium siamense NBRC 109515.</title>
        <authorList>
            <person name="Komaki H."/>
            <person name="Tamura T."/>
        </authorList>
    </citation>
    <scope>NUCLEOTIDE SEQUENCE</scope>
    <source>
        <strain evidence="13">NBRC 109515</strain>
    </source>
</reference>
<keyword evidence="6 11" id="KW-0411">Iron-sulfur</keyword>